<feature type="compositionally biased region" description="Low complexity" evidence="1">
    <location>
        <begin position="419"/>
        <end position="477"/>
    </location>
</feature>
<sequence length="508" mass="55394">MKKLMVFVLLFLMPFVAAQELEYHTWGGDDGDTAIAYLPADGHSFLIGSTKSFEDTRGMFIVKIDDKGNLEFQKLIYSSHPIFIKDAFLFEDTIYVVGQIGSSSFQEADGFVAAIDENGRLKYFKTFGRSSNDGAEAIDIANGKIYVVGYTYPTGSIQRTFLAEISLDGNINWIVEFGEKGSKATAVEATSSAVYVGGNYEDGVFVCAFDLHGKLEWAKSYPLKSLEGLKFRDAIYAVGTTYENMGFGNAFIMKFSPDGSIIWKKHFGIGYGDIFVSLMFNNSEIVLGGYFGNFTAGNRDALIAKFNSLGELLWFGIVQGGGEDIVAKTIMKDGVIYGAGYTEDFSKTLVVPKISEVTWKSLYSSLDVEERGYSAEPKKIVLEASEYRVFVKDVNGILDHPKNGDAWFFKFGKGGEIETPSPTATETSSTSPTQTKTTTTTQTSSSSATTTQTWEHSTTTSETSSTQTQSSISTESTTGGGICGPGFVLLVTVIPLLGMYLVKSRKGF</sequence>
<organism evidence="3 4">
    <name type="scientific">Thermococcus aggregans</name>
    <dbReference type="NCBI Taxonomy" id="110163"/>
    <lineage>
        <taxon>Archaea</taxon>
        <taxon>Methanobacteriati</taxon>
        <taxon>Methanobacteriota</taxon>
        <taxon>Thermococci</taxon>
        <taxon>Thermococcales</taxon>
        <taxon>Thermococcaceae</taxon>
        <taxon>Thermococcus</taxon>
    </lineage>
</organism>
<evidence type="ECO:0000256" key="1">
    <source>
        <dbReference type="SAM" id="MobiDB-lite"/>
    </source>
</evidence>
<keyword evidence="2" id="KW-1133">Transmembrane helix</keyword>
<protein>
    <recommendedName>
        <fullName evidence="5">CGP-CTERM sorting domain-containing protein</fullName>
    </recommendedName>
</protein>
<feature type="transmembrane region" description="Helical" evidence="2">
    <location>
        <begin position="479"/>
        <end position="502"/>
    </location>
</feature>
<dbReference type="RefSeq" id="WP_253305672.1">
    <property type="nucleotide sequence ID" value="NZ_CP099582.1"/>
</dbReference>
<accession>A0A9E7MZK4</accession>
<reference evidence="3" key="1">
    <citation type="journal article" date="1998" name="Int. J. Syst. Bacteriol. 48 Pt">
        <title>Thermococcus guaymasensis sp. nov. and Thermococcus aggregans sp. nov., two novel thermophilic archaea isolated from the Guaymas Basin hydrothermal vent site.</title>
        <authorList>
            <person name="Canganella F."/>
            <person name="Jones W.J."/>
            <person name="Gambacorta A."/>
            <person name="Antranikian G."/>
        </authorList>
    </citation>
    <scope>NUCLEOTIDE SEQUENCE</scope>
    <source>
        <strain evidence="3">TY</strain>
    </source>
</reference>
<evidence type="ECO:0008006" key="5">
    <source>
        <dbReference type="Google" id="ProtNLM"/>
    </source>
</evidence>
<keyword evidence="2" id="KW-0472">Membrane</keyword>
<dbReference type="AlphaFoldDB" id="A0A9E7MZK4"/>
<dbReference type="PANTHER" id="PTHR42754">
    <property type="entry name" value="ENDOGLUCANASE"/>
    <property type="match status" value="1"/>
</dbReference>
<evidence type="ECO:0000313" key="4">
    <source>
        <dbReference type="Proteomes" id="UP001055732"/>
    </source>
</evidence>
<dbReference type="InterPro" id="IPR011047">
    <property type="entry name" value="Quinoprotein_ADH-like_sf"/>
</dbReference>
<dbReference type="InterPro" id="IPR013431">
    <property type="entry name" value="Delta_60_rpt"/>
</dbReference>
<dbReference type="Proteomes" id="UP001055732">
    <property type="component" value="Chromosome"/>
</dbReference>
<dbReference type="SUPFAM" id="SSF50998">
    <property type="entry name" value="Quinoprotein alcohol dehydrogenase-like"/>
    <property type="match status" value="1"/>
</dbReference>
<dbReference type="KEGG" id="tagg:NF865_10090"/>
<name>A0A9E7MZK4_THEAG</name>
<reference evidence="3" key="2">
    <citation type="submission" date="2022-06" db="EMBL/GenBank/DDBJ databases">
        <authorList>
            <person name="Park Y.-J."/>
        </authorList>
    </citation>
    <scope>NUCLEOTIDE SEQUENCE</scope>
    <source>
        <strain evidence="3">TY</strain>
    </source>
</reference>
<feature type="region of interest" description="Disordered" evidence="1">
    <location>
        <begin position="419"/>
        <end position="478"/>
    </location>
</feature>
<keyword evidence="4" id="KW-1185">Reference proteome</keyword>
<dbReference type="Pfam" id="PF17164">
    <property type="entry name" value="DUF5122"/>
    <property type="match status" value="1"/>
</dbReference>
<dbReference type="PANTHER" id="PTHR42754:SF1">
    <property type="entry name" value="LIPOPROTEIN"/>
    <property type="match status" value="1"/>
</dbReference>
<keyword evidence="2" id="KW-0812">Transmembrane</keyword>
<evidence type="ECO:0000256" key="2">
    <source>
        <dbReference type="SAM" id="Phobius"/>
    </source>
</evidence>
<proteinExistence type="predicted"/>
<evidence type="ECO:0000313" key="3">
    <source>
        <dbReference type="EMBL" id="USS41735.1"/>
    </source>
</evidence>
<gene>
    <name evidence="3" type="ORF">NF865_10090</name>
</gene>
<dbReference type="EMBL" id="CP099582">
    <property type="protein sequence ID" value="USS41735.1"/>
    <property type="molecule type" value="Genomic_DNA"/>
</dbReference>